<name>A0AAD5L2H3_9CRUS</name>
<dbReference type="EMBL" id="WJBH02000008">
    <property type="protein sequence ID" value="KAI9554015.1"/>
    <property type="molecule type" value="Genomic_DNA"/>
</dbReference>
<evidence type="ECO:0000313" key="1">
    <source>
        <dbReference type="EMBL" id="KAI9554015.1"/>
    </source>
</evidence>
<protein>
    <submittedName>
        <fullName evidence="1">Uncharacterized protein</fullName>
    </submittedName>
</protein>
<organism evidence="1 2">
    <name type="scientific">Daphnia sinensis</name>
    <dbReference type="NCBI Taxonomy" id="1820382"/>
    <lineage>
        <taxon>Eukaryota</taxon>
        <taxon>Metazoa</taxon>
        <taxon>Ecdysozoa</taxon>
        <taxon>Arthropoda</taxon>
        <taxon>Crustacea</taxon>
        <taxon>Branchiopoda</taxon>
        <taxon>Diplostraca</taxon>
        <taxon>Cladocera</taxon>
        <taxon>Anomopoda</taxon>
        <taxon>Daphniidae</taxon>
        <taxon>Daphnia</taxon>
        <taxon>Daphnia similis group</taxon>
    </lineage>
</organism>
<dbReference type="Proteomes" id="UP000820818">
    <property type="component" value="Linkage Group LG8"/>
</dbReference>
<proteinExistence type="predicted"/>
<gene>
    <name evidence="1" type="ORF">GHT06_019287</name>
</gene>
<evidence type="ECO:0000313" key="2">
    <source>
        <dbReference type="Proteomes" id="UP000820818"/>
    </source>
</evidence>
<comment type="caution">
    <text evidence="1">The sequence shown here is derived from an EMBL/GenBank/DDBJ whole genome shotgun (WGS) entry which is preliminary data.</text>
</comment>
<keyword evidence="2" id="KW-1185">Reference proteome</keyword>
<sequence>MEENTKQLNKLIFSFKQVLITFQNFPMVSYAYTVCWDATLKQAQGKFLLRPDLDGAFYTGRRSRDELCFQFRPPHGNDLSTKSTRCIACRLHRAFSAYGSTPERTSILRGYYGDKLNFHTRHKYLPE</sequence>
<reference evidence="1 2" key="1">
    <citation type="submission" date="2022-05" db="EMBL/GenBank/DDBJ databases">
        <title>A multi-omics perspective on studying reproductive biology in Daphnia sinensis.</title>
        <authorList>
            <person name="Jia J."/>
        </authorList>
    </citation>
    <scope>NUCLEOTIDE SEQUENCE [LARGE SCALE GENOMIC DNA]</scope>
    <source>
        <strain evidence="1 2">WSL</strain>
    </source>
</reference>
<accession>A0AAD5L2H3</accession>
<dbReference type="AlphaFoldDB" id="A0AAD5L2H3"/>